<sequence length="158" mass="16793">MRGQGAQDDWTETDDGRRGPVPPHNPSLQHSFIEVVSEDAEKSQSPVRGSEVDVKSPAVEVESSNPLHASINNIEGNDCVILEMGDNNDKSVGNDNPFRMDDTGGNTIGVPKAMAHGAINEEHTNNNSFDVSNPSNNFGLLGSLVLSGCLGPFTFSMG</sequence>
<evidence type="ECO:0000313" key="2">
    <source>
        <dbReference type="Proteomes" id="UP001055811"/>
    </source>
</evidence>
<dbReference type="Proteomes" id="UP001055811">
    <property type="component" value="Linkage Group LG01"/>
</dbReference>
<accession>A0ACB9H7B0</accession>
<comment type="caution">
    <text evidence="1">The sequence shown here is derived from an EMBL/GenBank/DDBJ whole genome shotgun (WGS) entry which is preliminary data.</text>
</comment>
<dbReference type="EMBL" id="CM042009">
    <property type="protein sequence ID" value="KAI3791753.1"/>
    <property type="molecule type" value="Genomic_DNA"/>
</dbReference>
<gene>
    <name evidence="1" type="ORF">L2E82_05615</name>
</gene>
<evidence type="ECO:0000313" key="1">
    <source>
        <dbReference type="EMBL" id="KAI3791753.1"/>
    </source>
</evidence>
<organism evidence="1 2">
    <name type="scientific">Cichorium intybus</name>
    <name type="common">Chicory</name>
    <dbReference type="NCBI Taxonomy" id="13427"/>
    <lineage>
        <taxon>Eukaryota</taxon>
        <taxon>Viridiplantae</taxon>
        <taxon>Streptophyta</taxon>
        <taxon>Embryophyta</taxon>
        <taxon>Tracheophyta</taxon>
        <taxon>Spermatophyta</taxon>
        <taxon>Magnoliopsida</taxon>
        <taxon>eudicotyledons</taxon>
        <taxon>Gunneridae</taxon>
        <taxon>Pentapetalae</taxon>
        <taxon>asterids</taxon>
        <taxon>campanulids</taxon>
        <taxon>Asterales</taxon>
        <taxon>Asteraceae</taxon>
        <taxon>Cichorioideae</taxon>
        <taxon>Cichorieae</taxon>
        <taxon>Cichoriinae</taxon>
        <taxon>Cichorium</taxon>
    </lineage>
</organism>
<name>A0ACB9H7B0_CICIN</name>
<proteinExistence type="predicted"/>
<keyword evidence="2" id="KW-1185">Reference proteome</keyword>
<reference evidence="2" key="1">
    <citation type="journal article" date="2022" name="Mol. Ecol. Resour.">
        <title>The genomes of chicory, endive, great burdock and yacon provide insights into Asteraceae palaeo-polyploidization history and plant inulin production.</title>
        <authorList>
            <person name="Fan W."/>
            <person name="Wang S."/>
            <person name="Wang H."/>
            <person name="Wang A."/>
            <person name="Jiang F."/>
            <person name="Liu H."/>
            <person name="Zhao H."/>
            <person name="Xu D."/>
            <person name="Zhang Y."/>
        </authorList>
    </citation>
    <scope>NUCLEOTIDE SEQUENCE [LARGE SCALE GENOMIC DNA]</scope>
    <source>
        <strain evidence="2">cv. Punajuju</strain>
    </source>
</reference>
<protein>
    <submittedName>
        <fullName evidence="1">Uncharacterized protein</fullName>
    </submittedName>
</protein>
<reference evidence="1 2" key="2">
    <citation type="journal article" date="2022" name="Mol. Ecol. Resour.">
        <title>The genomes of chicory, endive, great burdock and yacon provide insights into Asteraceae paleo-polyploidization history and plant inulin production.</title>
        <authorList>
            <person name="Fan W."/>
            <person name="Wang S."/>
            <person name="Wang H."/>
            <person name="Wang A."/>
            <person name="Jiang F."/>
            <person name="Liu H."/>
            <person name="Zhao H."/>
            <person name="Xu D."/>
            <person name="Zhang Y."/>
        </authorList>
    </citation>
    <scope>NUCLEOTIDE SEQUENCE [LARGE SCALE GENOMIC DNA]</scope>
    <source>
        <strain evidence="2">cv. Punajuju</strain>
        <tissue evidence="1">Leaves</tissue>
    </source>
</reference>